<keyword evidence="3" id="KW-1185">Reference proteome</keyword>
<evidence type="ECO:0000313" key="3">
    <source>
        <dbReference type="Proteomes" id="UP001140949"/>
    </source>
</evidence>
<gene>
    <name evidence="2" type="ORF">M6B38_356745</name>
</gene>
<organism evidence="2 3">
    <name type="scientific">Iris pallida</name>
    <name type="common">Sweet iris</name>
    <dbReference type="NCBI Taxonomy" id="29817"/>
    <lineage>
        <taxon>Eukaryota</taxon>
        <taxon>Viridiplantae</taxon>
        <taxon>Streptophyta</taxon>
        <taxon>Embryophyta</taxon>
        <taxon>Tracheophyta</taxon>
        <taxon>Spermatophyta</taxon>
        <taxon>Magnoliopsida</taxon>
        <taxon>Liliopsida</taxon>
        <taxon>Asparagales</taxon>
        <taxon>Iridaceae</taxon>
        <taxon>Iridoideae</taxon>
        <taxon>Irideae</taxon>
        <taxon>Iris</taxon>
    </lineage>
</organism>
<keyword evidence="1" id="KW-0472">Membrane</keyword>
<proteinExistence type="predicted"/>
<reference evidence="2" key="2">
    <citation type="submission" date="2023-04" db="EMBL/GenBank/DDBJ databases">
        <authorList>
            <person name="Bruccoleri R.E."/>
            <person name="Oakeley E.J."/>
            <person name="Faust A.-M."/>
            <person name="Dessus-Babus S."/>
            <person name="Altorfer M."/>
            <person name="Burckhardt D."/>
            <person name="Oertli M."/>
            <person name="Naumann U."/>
            <person name="Petersen F."/>
            <person name="Wong J."/>
        </authorList>
    </citation>
    <scope>NUCLEOTIDE SEQUENCE</scope>
    <source>
        <strain evidence="2">GSM-AAB239-AS_SAM_17_03QT</strain>
        <tissue evidence="2">Leaf</tissue>
    </source>
</reference>
<protein>
    <submittedName>
        <fullName evidence="2">Uncharacterized protein</fullName>
    </submittedName>
</protein>
<sequence length="39" mass="4239">MQKAVGDGGHMVLVVVAMVMMLVFLGWHRYCSETGGQAE</sequence>
<evidence type="ECO:0000256" key="1">
    <source>
        <dbReference type="SAM" id="Phobius"/>
    </source>
</evidence>
<name>A0AAX6GN35_IRIPA</name>
<reference evidence="2" key="1">
    <citation type="journal article" date="2023" name="GigaByte">
        <title>Genome assembly of the bearded iris, Iris pallida Lam.</title>
        <authorList>
            <person name="Bruccoleri R.E."/>
            <person name="Oakeley E.J."/>
            <person name="Faust A.M.E."/>
            <person name="Altorfer M."/>
            <person name="Dessus-Babus S."/>
            <person name="Burckhardt D."/>
            <person name="Oertli M."/>
            <person name="Naumann U."/>
            <person name="Petersen F."/>
            <person name="Wong J."/>
        </authorList>
    </citation>
    <scope>NUCLEOTIDE SEQUENCE</scope>
    <source>
        <strain evidence="2">GSM-AAB239-AS_SAM_17_03QT</strain>
    </source>
</reference>
<dbReference type="Proteomes" id="UP001140949">
    <property type="component" value="Unassembled WGS sequence"/>
</dbReference>
<evidence type="ECO:0000313" key="2">
    <source>
        <dbReference type="EMBL" id="KAJ6829705.1"/>
    </source>
</evidence>
<dbReference type="AlphaFoldDB" id="A0AAX6GN35"/>
<keyword evidence="1" id="KW-0812">Transmembrane</keyword>
<feature type="transmembrane region" description="Helical" evidence="1">
    <location>
        <begin position="12"/>
        <end position="30"/>
    </location>
</feature>
<accession>A0AAX6GN35</accession>
<dbReference type="EMBL" id="JANAVB010018199">
    <property type="protein sequence ID" value="KAJ6829705.1"/>
    <property type="molecule type" value="Genomic_DNA"/>
</dbReference>
<keyword evidence="1" id="KW-1133">Transmembrane helix</keyword>
<comment type="caution">
    <text evidence="2">The sequence shown here is derived from an EMBL/GenBank/DDBJ whole genome shotgun (WGS) entry which is preliminary data.</text>
</comment>